<dbReference type="AlphaFoldDB" id="A0A077ZYQ0"/>
<protein>
    <submittedName>
        <fullName evidence="1">Uncharacterized protein</fullName>
    </submittedName>
</protein>
<dbReference type="EMBL" id="CCKQ01002555">
    <property type="protein sequence ID" value="CDW73658.1"/>
    <property type="molecule type" value="Genomic_DNA"/>
</dbReference>
<organism evidence="1 2">
    <name type="scientific">Stylonychia lemnae</name>
    <name type="common">Ciliate</name>
    <dbReference type="NCBI Taxonomy" id="5949"/>
    <lineage>
        <taxon>Eukaryota</taxon>
        <taxon>Sar</taxon>
        <taxon>Alveolata</taxon>
        <taxon>Ciliophora</taxon>
        <taxon>Intramacronucleata</taxon>
        <taxon>Spirotrichea</taxon>
        <taxon>Stichotrichia</taxon>
        <taxon>Sporadotrichida</taxon>
        <taxon>Oxytrichidae</taxon>
        <taxon>Stylonychinae</taxon>
        <taxon>Stylonychia</taxon>
    </lineage>
</organism>
<dbReference type="Proteomes" id="UP000039865">
    <property type="component" value="Unassembled WGS sequence"/>
</dbReference>
<gene>
    <name evidence="1" type="primary">Contig3944.g4216</name>
    <name evidence="1" type="ORF">STYLEM_2642</name>
</gene>
<evidence type="ECO:0000313" key="2">
    <source>
        <dbReference type="Proteomes" id="UP000039865"/>
    </source>
</evidence>
<evidence type="ECO:0000313" key="1">
    <source>
        <dbReference type="EMBL" id="CDW73658.1"/>
    </source>
</evidence>
<proteinExistence type="predicted"/>
<keyword evidence="2" id="KW-1185">Reference proteome</keyword>
<accession>A0A077ZYQ0</accession>
<dbReference type="InParanoid" id="A0A077ZYQ0"/>
<name>A0A077ZYQ0_STYLE</name>
<reference evidence="1 2" key="1">
    <citation type="submission" date="2014-06" db="EMBL/GenBank/DDBJ databases">
        <authorList>
            <person name="Swart Estienne"/>
        </authorList>
    </citation>
    <scope>NUCLEOTIDE SEQUENCE [LARGE SCALE GENOMIC DNA]</scope>
    <source>
        <strain evidence="1 2">130c</strain>
    </source>
</reference>
<sequence>MLMLISIPDDIEVRYQIQMPKKMALISPPKTSFSRGTDVQVLYSSQMNELNPEKNSGLNTLTKVTERIRRMTPNIQDFTTDSLKKKRYGKVQYYNALQMRPQRIESENDFQQTPTHPQLSKVVNRQNRFSLSLHMEVQFPSFSIMNYSNPFLFQLVLKEFE</sequence>